<keyword evidence="1" id="KW-0812">Transmembrane</keyword>
<evidence type="ECO:0000256" key="1">
    <source>
        <dbReference type="SAM" id="Phobius"/>
    </source>
</evidence>
<gene>
    <name evidence="3" type="ORF">N7603_07085</name>
</gene>
<dbReference type="PANTHER" id="PTHR36435:SF1">
    <property type="entry name" value="CAAX AMINO TERMINAL PROTEASE FAMILY PROTEIN"/>
    <property type="match status" value="1"/>
</dbReference>
<dbReference type="InterPro" id="IPR003675">
    <property type="entry name" value="Rce1/LyrA-like_dom"/>
</dbReference>
<feature type="transmembrane region" description="Helical" evidence="1">
    <location>
        <begin position="191"/>
        <end position="213"/>
    </location>
</feature>
<keyword evidence="4" id="KW-1185">Reference proteome</keyword>
<feature type="transmembrane region" description="Helical" evidence="1">
    <location>
        <begin position="36"/>
        <end position="58"/>
    </location>
</feature>
<protein>
    <submittedName>
        <fullName evidence="3">CPBP family intramembrane metalloprotease</fullName>
    </submittedName>
</protein>
<dbReference type="EMBL" id="JAOEGN010000013">
    <property type="protein sequence ID" value="MCU0105418.1"/>
    <property type="molecule type" value="Genomic_DNA"/>
</dbReference>
<feature type="transmembrane region" description="Helical" evidence="1">
    <location>
        <begin position="362"/>
        <end position="381"/>
    </location>
</feature>
<sequence length="382" mass="43893">MHNNEENEIIDFESLFRKEETKKEPKYPNMPLPKGVLMVITYFLIMGVVSSIFLLLFYDYENLVHQYTREEAMLYKVDSNPYSIGYLPKADFEELIHLYPDIEIMYQDDDFVFFGHSANPYLKANYTIEMLQVYFEDENATWNTDRPTVPVELYTIKWDGPFIVKYGFENREDALVRHPQSFVLITEAASALLNFVVYIFLAFTILPFGWKFLKDEIIYFNKPIKHLGVDAAMGYVYMILASLAAQVLVMVIGYLFDYAAPVSLNQQAIERALFSSNGILIVLMTVVFAPVLEELIFRKAFFGFFRNQTVALVISSVVFGFIHVSQETEVLAIVTNLITYSASGFALGYVYIKNKNNVWSSIFVHAVANAVSVMLILFQALL</sequence>
<feature type="transmembrane region" description="Helical" evidence="1">
    <location>
        <begin position="330"/>
        <end position="350"/>
    </location>
</feature>
<name>A0ABT2PWS6_9MOLU</name>
<organism evidence="3 4">
    <name type="scientific">Paracholeplasma vituli</name>
    <dbReference type="NCBI Taxonomy" id="69473"/>
    <lineage>
        <taxon>Bacteria</taxon>
        <taxon>Bacillati</taxon>
        <taxon>Mycoplasmatota</taxon>
        <taxon>Mollicutes</taxon>
        <taxon>Acholeplasmatales</taxon>
        <taxon>Acholeplasmataceae</taxon>
        <taxon>Paracholeplasma</taxon>
    </lineage>
</organism>
<dbReference type="InterPro" id="IPR052710">
    <property type="entry name" value="CAAX_protease"/>
</dbReference>
<feature type="transmembrane region" description="Helical" evidence="1">
    <location>
        <begin position="234"/>
        <end position="256"/>
    </location>
</feature>
<dbReference type="GO" id="GO:0008237">
    <property type="term" value="F:metallopeptidase activity"/>
    <property type="evidence" value="ECO:0007669"/>
    <property type="project" value="UniProtKB-KW"/>
</dbReference>
<keyword evidence="1" id="KW-1133">Transmembrane helix</keyword>
<dbReference type="Pfam" id="PF02517">
    <property type="entry name" value="Rce1-like"/>
    <property type="match status" value="1"/>
</dbReference>
<keyword evidence="3" id="KW-0645">Protease</keyword>
<feature type="domain" description="CAAX prenyl protease 2/Lysostaphin resistance protein A-like" evidence="2">
    <location>
        <begin position="278"/>
        <end position="371"/>
    </location>
</feature>
<keyword evidence="3" id="KW-0378">Hydrolase</keyword>
<keyword evidence="1" id="KW-0472">Membrane</keyword>
<comment type="caution">
    <text evidence="3">The sequence shown here is derived from an EMBL/GenBank/DDBJ whole genome shotgun (WGS) entry which is preliminary data.</text>
</comment>
<dbReference type="Proteomes" id="UP001209076">
    <property type="component" value="Unassembled WGS sequence"/>
</dbReference>
<feature type="transmembrane region" description="Helical" evidence="1">
    <location>
        <begin position="272"/>
        <end position="292"/>
    </location>
</feature>
<evidence type="ECO:0000313" key="4">
    <source>
        <dbReference type="Proteomes" id="UP001209076"/>
    </source>
</evidence>
<dbReference type="RefSeq" id="WP_262096729.1">
    <property type="nucleotide sequence ID" value="NZ_JAOEGN010000013.1"/>
</dbReference>
<reference evidence="4" key="1">
    <citation type="submission" date="2023-07" db="EMBL/GenBank/DDBJ databases">
        <title>Novel Mycoplasma species identified in domestic and wild animals.</title>
        <authorList>
            <person name="Volokhov D.V."/>
            <person name="Furtak V.A."/>
            <person name="Zagorodnyaya T.A."/>
        </authorList>
    </citation>
    <scope>NUCLEOTIDE SEQUENCE [LARGE SCALE GENOMIC DNA]</scope>
    <source>
        <strain evidence="4">92-19</strain>
    </source>
</reference>
<evidence type="ECO:0000259" key="2">
    <source>
        <dbReference type="Pfam" id="PF02517"/>
    </source>
</evidence>
<dbReference type="PANTHER" id="PTHR36435">
    <property type="entry name" value="SLR1288 PROTEIN"/>
    <property type="match status" value="1"/>
</dbReference>
<proteinExistence type="predicted"/>
<feature type="transmembrane region" description="Helical" evidence="1">
    <location>
        <begin position="304"/>
        <end position="324"/>
    </location>
</feature>
<accession>A0ABT2PWS6</accession>
<evidence type="ECO:0000313" key="3">
    <source>
        <dbReference type="EMBL" id="MCU0105418.1"/>
    </source>
</evidence>
<keyword evidence="3" id="KW-0482">Metalloprotease</keyword>